<gene>
    <name evidence="3" type="ORF">I303_06273</name>
    <name evidence="4" type="ORF">I303_106254</name>
</gene>
<evidence type="ECO:0000256" key="1">
    <source>
        <dbReference type="SAM" id="MobiDB-lite"/>
    </source>
</evidence>
<dbReference type="SUPFAM" id="SSF81383">
    <property type="entry name" value="F-box domain"/>
    <property type="match status" value="1"/>
</dbReference>
<feature type="domain" description="F-box" evidence="2">
    <location>
        <begin position="1"/>
        <end position="49"/>
    </location>
</feature>
<dbReference type="VEuPathDB" id="FungiDB:I303_06273"/>
<dbReference type="Proteomes" id="UP000078595">
    <property type="component" value="Chromosome 7"/>
</dbReference>
<dbReference type="SMART" id="SM00256">
    <property type="entry name" value="FBOX"/>
    <property type="match status" value="1"/>
</dbReference>
<dbReference type="Pfam" id="PF00646">
    <property type="entry name" value="F-box"/>
    <property type="match status" value="1"/>
</dbReference>
<reference evidence="4" key="2">
    <citation type="submission" date="2013-07" db="EMBL/GenBank/DDBJ databases">
        <authorList>
            <consortium name="The Broad Institute Genome Sequencing Platform"/>
            <person name="Cuomo C."/>
            <person name="Litvintseva A."/>
            <person name="Chen Y."/>
            <person name="Heitman J."/>
            <person name="Sun S."/>
            <person name="Springer D."/>
            <person name="Dromer F."/>
            <person name="Young S.K."/>
            <person name="Zeng Q."/>
            <person name="Gargeya S."/>
            <person name="Fitzgerald M."/>
            <person name="Abouelleil A."/>
            <person name="Alvarado L."/>
            <person name="Berlin A.M."/>
            <person name="Chapman S.B."/>
            <person name="Dewar J."/>
            <person name="Goldberg J."/>
            <person name="Griggs A."/>
            <person name="Gujja S."/>
            <person name="Hansen M."/>
            <person name="Howarth C."/>
            <person name="Imamovic A."/>
            <person name="Larimer J."/>
            <person name="McCowan C."/>
            <person name="Murphy C."/>
            <person name="Pearson M."/>
            <person name="Priest M."/>
            <person name="Roberts A."/>
            <person name="Saif S."/>
            <person name="Shea T."/>
            <person name="Sykes S."/>
            <person name="Wortman J."/>
            <person name="Nusbaum C."/>
            <person name="Birren B."/>
        </authorList>
    </citation>
    <scope>NUCLEOTIDE SEQUENCE</scope>
    <source>
        <strain evidence="4">CBS 10117</strain>
    </source>
</reference>
<evidence type="ECO:0000313" key="4">
    <source>
        <dbReference type="EMBL" id="WWC63649.1"/>
    </source>
</evidence>
<reference evidence="4" key="3">
    <citation type="submission" date="2024-02" db="EMBL/GenBank/DDBJ databases">
        <title>Comparative genomics of Cryptococcus and Kwoniella reveals pathogenesis evolution and contrasting modes of karyotype evolution via chromosome fusion or intercentromeric recombination.</title>
        <authorList>
            <person name="Coelho M.A."/>
            <person name="David-Palma M."/>
            <person name="Shea T."/>
            <person name="Bowers K."/>
            <person name="McGinley-Smith S."/>
            <person name="Mohammad A.W."/>
            <person name="Gnirke A."/>
            <person name="Yurkov A.M."/>
            <person name="Nowrousian M."/>
            <person name="Sun S."/>
            <person name="Cuomo C.A."/>
            <person name="Heitman J."/>
        </authorList>
    </citation>
    <scope>NUCLEOTIDE SEQUENCE</scope>
    <source>
        <strain evidence="4">CBS 10117</strain>
    </source>
</reference>
<dbReference type="EMBL" id="CP144536">
    <property type="protein sequence ID" value="WWC63649.1"/>
    <property type="molecule type" value="Genomic_DNA"/>
</dbReference>
<reference evidence="3" key="1">
    <citation type="submission" date="2013-07" db="EMBL/GenBank/DDBJ databases">
        <title>The Genome Sequence of Cryptococcus dejecticola CBS10117.</title>
        <authorList>
            <consortium name="The Broad Institute Genome Sequencing Platform"/>
            <person name="Cuomo C."/>
            <person name="Litvintseva A."/>
            <person name="Chen Y."/>
            <person name="Heitman J."/>
            <person name="Sun S."/>
            <person name="Springer D."/>
            <person name="Dromer F."/>
            <person name="Young S.K."/>
            <person name="Zeng Q."/>
            <person name="Gargeya S."/>
            <person name="Fitzgerald M."/>
            <person name="Abouelleil A."/>
            <person name="Alvarado L."/>
            <person name="Berlin A.M."/>
            <person name="Chapman S.B."/>
            <person name="Dewar J."/>
            <person name="Goldberg J."/>
            <person name="Griggs A."/>
            <person name="Gujja S."/>
            <person name="Hansen M."/>
            <person name="Howarth C."/>
            <person name="Imamovic A."/>
            <person name="Larimer J."/>
            <person name="McCowan C."/>
            <person name="Murphy C."/>
            <person name="Pearson M."/>
            <person name="Priest M."/>
            <person name="Roberts A."/>
            <person name="Saif S."/>
            <person name="Shea T."/>
            <person name="Sykes S."/>
            <person name="Wortman J."/>
            <person name="Nusbaum C."/>
            <person name="Birren B."/>
        </authorList>
    </citation>
    <scope>NUCLEOTIDE SEQUENCE [LARGE SCALE GENOMIC DNA]</scope>
    <source>
        <strain evidence="3">CBS 10117</strain>
    </source>
</reference>
<dbReference type="KEGG" id="kdj:28969972"/>
<dbReference type="RefSeq" id="XP_018261828.1">
    <property type="nucleotide sequence ID" value="XM_018409555.1"/>
</dbReference>
<protein>
    <recommendedName>
        <fullName evidence="2">F-box domain-containing protein</fullName>
    </recommendedName>
</protein>
<accession>A0A1A6A1Q2</accession>
<feature type="region of interest" description="Disordered" evidence="1">
    <location>
        <begin position="56"/>
        <end position="77"/>
    </location>
</feature>
<organism evidence="3">
    <name type="scientific">Kwoniella dejecticola CBS 10117</name>
    <dbReference type="NCBI Taxonomy" id="1296121"/>
    <lineage>
        <taxon>Eukaryota</taxon>
        <taxon>Fungi</taxon>
        <taxon>Dikarya</taxon>
        <taxon>Basidiomycota</taxon>
        <taxon>Agaricomycotina</taxon>
        <taxon>Tremellomycetes</taxon>
        <taxon>Tremellales</taxon>
        <taxon>Cryptococcaceae</taxon>
        <taxon>Kwoniella</taxon>
    </lineage>
</organism>
<dbReference type="GeneID" id="28969972"/>
<dbReference type="InterPro" id="IPR036047">
    <property type="entry name" value="F-box-like_dom_sf"/>
</dbReference>
<dbReference type="AlphaFoldDB" id="A0A1A6A1Q2"/>
<dbReference type="CDD" id="cd09917">
    <property type="entry name" value="F-box_SF"/>
    <property type="match status" value="1"/>
</dbReference>
<evidence type="ECO:0000313" key="5">
    <source>
        <dbReference type="Proteomes" id="UP000078595"/>
    </source>
</evidence>
<feature type="compositionally biased region" description="Basic and acidic residues" evidence="1">
    <location>
        <begin position="64"/>
        <end position="77"/>
    </location>
</feature>
<name>A0A1A6A1Q2_9TREE</name>
<dbReference type="EMBL" id="KI894033">
    <property type="protein sequence ID" value="OBR83986.1"/>
    <property type="molecule type" value="Genomic_DNA"/>
</dbReference>
<evidence type="ECO:0000259" key="2">
    <source>
        <dbReference type="PROSITE" id="PS50181"/>
    </source>
</evidence>
<proteinExistence type="predicted"/>
<evidence type="ECO:0000313" key="3">
    <source>
        <dbReference type="EMBL" id="OBR83986.1"/>
    </source>
</evidence>
<sequence length="647" mass="72991">MAVLDDDVLEAILLRLGVRDLLICSRVSRQFNNVIASSTMIQLKLYTHLLRPPASTASCNESPRTLHERDGSQNPGDELRRLIEREKTLIVLRPKHRTIHIPADQGIIASGNRYIGTAYSDFRAMMLNDSRPPGKASNGLWPVVIIWDLENPISPFSSKREGQVSVEGKVESQQIYVPFQPDLNAIAVCLEHDLLAVMEEKGFSLNTNRSGRRSNTVHLFHLFSEDGVAIPRKIEQIKVEFIPEWSNIPASLSLEPGDILRMTRERQHILLDCPTGSVIGVLQLPYNVVSPTIMMPDPRTIIANIYWPIAPGQAQGEKRYPPIQRYIAVYEVNNLPDKPERKVSSQTFITQPTLLLSLPSTEIDVPPDIGHRLRPRREGKLPGDDTLIGMTWITDTTGMEYFHLRSDIAIDNVKDDGIRRAALCIRMTSKSLRSLIRKCEVQAEQREIEIEESILWQGVNGMDLNANKHERIRRMMPHVRILEPRDWLVHATVFIETEMYIASIVQSYANKVIGADILRSSQREREEGSEVGQVHLHIRLQDYNPLDEELLGYSLGGLGRKKLVPIGTKDMSQNTNRKNGHESARVPGSYVERVERSSTGKTTVRTRNATFPAAGEEVEQVLFNGSLLAVQYSSGTQIDVFNFDNDS</sequence>
<dbReference type="InterPro" id="IPR001810">
    <property type="entry name" value="F-box_dom"/>
</dbReference>
<keyword evidence="5" id="KW-1185">Reference proteome</keyword>
<dbReference type="PROSITE" id="PS50181">
    <property type="entry name" value="FBOX"/>
    <property type="match status" value="1"/>
</dbReference>